<comment type="caution">
    <text evidence="8">The sequence shown here is derived from an EMBL/GenBank/DDBJ whole genome shotgun (WGS) entry which is preliminary data.</text>
</comment>
<dbReference type="CDD" id="cd17324">
    <property type="entry name" value="MFS_NepI_like"/>
    <property type="match status" value="1"/>
</dbReference>
<keyword evidence="3 6" id="KW-0812">Transmembrane</keyword>
<dbReference type="EMBL" id="JBEXPZ010000022">
    <property type="protein sequence ID" value="MET9846476.1"/>
    <property type="molecule type" value="Genomic_DNA"/>
</dbReference>
<feature type="transmembrane region" description="Helical" evidence="6">
    <location>
        <begin position="208"/>
        <end position="229"/>
    </location>
</feature>
<dbReference type="InterPro" id="IPR036259">
    <property type="entry name" value="MFS_trans_sf"/>
</dbReference>
<dbReference type="PANTHER" id="PTHR43124:SF3">
    <property type="entry name" value="CHLORAMPHENICOL EFFLUX PUMP RV0191"/>
    <property type="match status" value="1"/>
</dbReference>
<sequence length="399" mass="39305">MPLPLYLLAVAVFATGTSEFMLAGLVPDIASDLGVTVGTAVTLTSAFAVGMVLGAPLVAALARDRPPRSGLLGFVLAFAAAHVVGALTMSFAVLFATRVVAAVANAGFLAVALTAAAALVPPDRKGCAPAVQLSGTTVATVAGVPGGSVLGTSLGRRATFWAVAALCLPAALGILKGIPVGRGNDGATDGPSLTVELAQLAQLARPRLLLMMLLGSLVNAATFGGLTFLAPVMTGTAGLGAWWVSVTLMLFGAGGFVGVSVAGRLSDRGPAEVLAVGGPLLLLGWLALALLADEPVALLVLVCVQGALSFALGGTLIARVLHEAAGAPTMAGSYATAALNIGAAAGPVIAVTTLGTRAGGLGPLWASGLLVAAALLVAPLLVLPLRTAVAARRGTEERV</sequence>
<dbReference type="Pfam" id="PF07690">
    <property type="entry name" value="MFS_1"/>
    <property type="match status" value="1"/>
</dbReference>
<evidence type="ECO:0000313" key="8">
    <source>
        <dbReference type="EMBL" id="MET9846476.1"/>
    </source>
</evidence>
<accession>A0ABV2UY35</accession>
<dbReference type="Gene3D" id="1.20.1250.20">
    <property type="entry name" value="MFS general substrate transporter like domains"/>
    <property type="match status" value="1"/>
</dbReference>
<name>A0ABV2UY35_9ACTN</name>
<feature type="transmembrane region" description="Helical" evidence="6">
    <location>
        <begin position="273"/>
        <end position="292"/>
    </location>
</feature>
<feature type="transmembrane region" description="Helical" evidence="6">
    <location>
        <begin position="71"/>
        <end position="93"/>
    </location>
</feature>
<keyword evidence="5 6" id="KW-0472">Membrane</keyword>
<evidence type="ECO:0000256" key="5">
    <source>
        <dbReference type="ARBA" id="ARBA00023136"/>
    </source>
</evidence>
<keyword evidence="9" id="KW-1185">Reference proteome</keyword>
<feature type="transmembrane region" description="Helical" evidence="6">
    <location>
        <begin position="33"/>
        <end position="59"/>
    </location>
</feature>
<feature type="transmembrane region" description="Helical" evidence="6">
    <location>
        <begin position="364"/>
        <end position="383"/>
    </location>
</feature>
<evidence type="ECO:0000256" key="2">
    <source>
        <dbReference type="ARBA" id="ARBA00022475"/>
    </source>
</evidence>
<gene>
    <name evidence="8" type="ORF">ABZZ21_18280</name>
</gene>
<evidence type="ECO:0000259" key="7">
    <source>
        <dbReference type="PROSITE" id="PS50850"/>
    </source>
</evidence>
<feature type="domain" description="Major facilitator superfamily (MFS) profile" evidence="7">
    <location>
        <begin position="4"/>
        <end position="390"/>
    </location>
</feature>
<evidence type="ECO:0000256" key="6">
    <source>
        <dbReference type="SAM" id="Phobius"/>
    </source>
</evidence>
<feature type="transmembrane region" description="Helical" evidence="6">
    <location>
        <begin position="241"/>
        <end position="261"/>
    </location>
</feature>
<comment type="subcellular location">
    <subcellularLocation>
        <location evidence="1">Cell membrane</location>
        <topology evidence="1">Multi-pass membrane protein</topology>
    </subcellularLocation>
</comment>
<dbReference type="RefSeq" id="WP_355397780.1">
    <property type="nucleotide sequence ID" value="NZ_JBEXPZ010000022.1"/>
</dbReference>
<protein>
    <submittedName>
        <fullName evidence="8">Cmx/CmrA family chloramphenicol efflux MFS transporter</fullName>
    </submittedName>
</protein>
<dbReference type="InterPro" id="IPR020846">
    <property type="entry name" value="MFS_dom"/>
</dbReference>
<dbReference type="PROSITE" id="PS50850">
    <property type="entry name" value="MFS"/>
    <property type="match status" value="1"/>
</dbReference>
<feature type="transmembrane region" description="Helical" evidence="6">
    <location>
        <begin position="99"/>
        <end position="120"/>
    </location>
</feature>
<dbReference type="PANTHER" id="PTHR43124">
    <property type="entry name" value="PURINE EFFLUX PUMP PBUE"/>
    <property type="match status" value="1"/>
</dbReference>
<dbReference type="SUPFAM" id="SSF103473">
    <property type="entry name" value="MFS general substrate transporter"/>
    <property type="match status" value="1"/>
</dbReference>
<feature type="transmembrane region" description="Helical" evidence="6">
    <location>
        <begin position="333"/>
        <end position="352"/>
    </location>
</feature>
<organism evidence="8 9">
    <name type="scientific">Streptomyces ossamyceticus</name>
    <dbReference type="NCBI Taxonomy" id="249581"/>
    <lineage>
        <taxon>Bacteria</taxon>
        <taxon>Bacillati</taxon>
        <taxon>Actinomycetota</taxon>
        <taxon>Actinomycetes</taxon>
        <taxon>Kitasatosporales</taxon>
        <taxon>Streptomycetaceae</taxon>
        <taxon>Streptomyces</taxon>
    </lineage>
</organism>
<dbReference type="NCBIfam" id="NF033135">
    <property type="entry name" value="cmx_cmrA"/>
    <property type="match status" value="1"/>
</dbReference>
<keyword evidence="4 6" id="KW-1133">Transmembrane helix</keyword>
<dbReference type="InterPro" id="IPR011701">
    <property type="entry name" value="MFS"/>
</dbReference>
<evidence type="ECO:0000313" key="9">
    <source>
        <dbReference type="Proteomes" id="UP001550210"/>
    </source>
</evidence>
<keyword evidence="2" id="KW-1003">Cell membrane</keyword>
<dbReference type="Proteomes" id="UP001550210">
    <property type="component" value="Unassembled WGS sequence"/>
</dbReference>
<feature type="transmembrane region" description="Helical" evidence="6">
    <location>
        <begin position="158"/>
        <end position="175"/>
    </location>
</feature>
<feature type="transmembrane region" description="Helical" evidence="6">
    <location>
        <begin position="298"/>
        <end position="321"/>
    </location>
</feature>
<dbReference type="InterPro" id="IPR050189">
    <property type="entry name" value="MFS_Efflux_Transporters"/>
</dbReference>
<evidence type="ECO:0000256" key="4">
    <source>
        <dbReference type="ARBA" id="ARBA00022989"/>
    </source>
</evidence>
<proteinExistence type="predicted"/>
<evidence type="ECO:0000256" key="1">
    <source>
        <dbReference type="ARBA" id="ARBA00004651"/>
    </source>
</evidence>
<reference evidence="8 9" key="1">
    <citation type="submission" date="2024-06" db="EMBL/GenBank/DDBJ databases">
        <title>The Natural Products Discovery Center: Release of the First 8490 Sequenced Strains for Exploring Actinobacteria Biosynthetic Diversity.</title>
        <authorList>
            <person name="Kalkreuter E."/>
            <person name="Kautsar S.A."/>
            <person name="Yang D."/>
            <person name="Bader C.D."/>
            <person name="Teijaro C.N."/>
            <person name="Fluegel L."/>
            <person name="Davis C.M."/>
            <person name="Simpson J.R."/>
            <person name="Lauterbach L."/>
            <person name="Steele A.D."/>
            <person name="Gui C."/>
            <person name="Meng S."/>
            <person name="Li G."/>
            <person name="Viehrig K."/>
            <person name="Ye F."/>
            <person name="Su P."/>
            <person name="Kiefer A.F."/>
            <person name="Nichols A."/>
            <person name="Cepeda A.J."/>
            <person name="Yan W."/>
            <person name="Fan B."/>
            <person name="Jiang Y."/>
            <person name="Adhikari A."/>
            <person name="Zheng C.-J."/>
            <person name="Schuster L."/>
            <person name="Cowan T.M."/>
            <person name="Smanski M.J."/>
            <person name="Chevrette M.G."/>
            <person name="De Carvalho L.P.S."/>
            <person name="Shen B."/>
        </authorList>
    </citation>
    <scope>NUCLEOTIDE SEQUENCE [LARGE SCALE GENOMIC DNA]</scope>
    <source>
        <strain evidence="8 9">NPDC006434</strain>
    </source>
</reference>
<evidence type="ECO:0000256" key="3">
    <source>
        <dbReference type="ARBA" id="ARBA00022692"/>
    </source>
</evidence>